<evidence type="ECO:0000313" key="7">
    <source>
        <dbReference type="Proteomes" id="UP000219621"/>
    </source>
</evidence>
<dbReference type="AlphaFoldDB" id="A0A286G5Y4"/>
<dbReference type="OrthoDB" id="114248at2"/>
<dbReference type="Gene3D" id="3.40.50.11240">
    <property type="entry name" value="Ethanolamine ammonia-lyase light chain (EutC)"/>
    <property type="match status" value="1"/>
</dbReference>
<dbReference type="UniPathway" id="UPA00560"/>
<evidence type="ECO:0000256" key="4">
    <source>
        <dbReference type="ARBA" id="ARBA00024446"/>
    </source>
</evidence>
<comment type="function">
    <text evidence="5">Catalyzes the deamination of various vicinal amino-alcohols to oxo compounds. Allows this organism to utilize ethanolamine as the sole source of nitrogen and carbon in the presence of external vitamin B12.</text>
</comment>
<dbReference type="PANTHER" id="PTHR39330">
    <property type="entry name" value="ETHANOLAMINE AMMONIA-LYASE LIGHT CHAIN"/>
    <property type="match status" value="1"/>
</dbReference>
<evidence type="ECO:0000256" key="5">
    <source>
        <dbReference type="HAMAP-Rule" id="MF_00601"/>
    </source>
</evidence>
<dbReference type="GO" id="GO:0031471">
    <property type="term" value="C:ethanolamine degradation polyhedral organelle"/>
    <property type="evidence" value="ECO:0007669"/>
    <property type="project" value="UniProtKB-UniRule"/>
</dbReference>
<dbReference type="EC" id="4.3.1.7" evidence="5"/>
<keyword evidence="2 5" id="KW-0456">Lyase</keyword>
<sequence>MSGGGGPDEPWAFLRRHTAARIALGRAGDGLPTAPLLRFQAAWAEARDSLKSSLDAEALAARLAPLGLPVETVRSQAADGAEYLKRPDLGRRLHPDDAARLAPGRWDAVFVVADGLSVRAVESHAAPLLEAVLKRLGGWSVGPLVVAQRARVALADDVGAALGAAMTVILIGERPGLSSPDSLGAYLTWAPQRGRPNSDRNCLSNIRPEGLAIDAAAFKLAWLMAEARRLTLTGVGLKDAAPDLIPGGAEPPPALG</sequence>
<name>A0A286G5Y4_9PROT</name>
<proteinExistence type="inferred from homology"/>
<accession>A0A286G5Y4</accession>
<comment type="subcellular location">
    <subcellularLocation>
        <location evidence="5">Bacterial microcompartment</location>
    </subcellularLocation>
</comment>
<keyword evidence="7" id="KW-1185">Reference proteome</keyword>
<dbReference type="GO" id="GO:0008851">
    <property type="term" value="F:ethanolamine ammonia-lyase activity"/>
    <property type="evidence" value="ECO:0007669"/>
    <property type="project" value="UniProtKB-UniRule"/>
</dbReference>
<dbReference type="EMBL" id="OCNJ01000001">
    <property type="protein sequence ID" value="SOD90951.1"/>
    <property type="molecule type" value="Genomic_DNA"/>
</dbReference>
<dbReference type="GO" id="GO:0031419">
    <property type="term" value="F:cobalamin binding"/>
    <property type="evidence" value="ECO:0007669"/>
    <property type="project" value="UniProtKB-UniRule"/>
</dbReference>
<feature type="binding site" evidence="5">
    <location>
        <position position="152"/>
    </location>
    <ligand>
        <name>adenosylcob(III)alamin</name>
        <dbReference type="ChEBI" id="CHEBI:18408"/>
    </ligand>
</feature>
<dbReference type="GO" id="GO:0046336">
    <property type="term" value="P:ethanolamine catabolic process"/>
    <property type="evidence" value="ECO:0007669"/>
    <property type="project" value="UniProtKB-UniRule"/>
</dbReference>
<comment type="subunit">
    <text evidence="5">The basic unit is a heterodimer which dimerizes to form tetramers. The heterotetramers trimerize; 6 large subunits form a core ring with 6 small subunits projecting outwards.</text>
</comment>
<gene>
    <name evidence="5" type="primary">eutC</name>
    <name evidence="6" type="ORF">SAMN05421508_101734</name>
</gene>
<comment type="similarity">
    <text evidence="5">Belongs to the EutC family.</text>
</comment>
<feature type="binding site" evidence="5">
    <location>
        <position position="173"/>
    </location>
    <ligand>
        <name>adenosylcob(III)alamin</name>
        <dbReference type="ChEBI" id="CHEBI:18408"/>
    </ligand>
</feature>
<comment type="cofactor">
    <cofactor evidence="5">
        <name>adenosylcob(III)alamin</name>
        <dbReference type="ChEBI" id="CHEBI:18408"/>
    </cofactor>
    <text evidence="5">Binds between the large and small subunits.</text>
</comment>
<dbReference type="PIRSF" id="PIRSF018982">
    <property type="entry name" value="EutC"/>
    <property type="match status" value="1"/>
</dbReference>
<comment type="catalytic activity">
    <reaction evidence="5">
        <text>ethanolamine = acetaldehyde + NH4(+)</text>
        <dbReference type="Rhea" id="RHEA:15313"/>
        <dbReference type="ChEBI" id="CHEBI:15343"/>
        <dbReference type="ChEBI" id="CHEBI:28938"/>
        <dbReference type="ChEBI" id="CHEBI:57603"/>
        <dbReference type="EC" id="4.3.1.7"/>
    </reaction>
</comment>
<evidence type="ECO:0000256" key="1">
    <source>
        <dbReference type="ARBA" id="ARBA00022628"/>
    </source>
</evidence>
<dbReference type="PANTHER" id="PTHR39330:SF1">
    <property type="entry name" value="ETHANOLAMINE AMMONIA-LYASE SMALL SUBUNIT"/>
    <property type="match status" value="1"/>
</dbReference>
<reference evidence="6 7" key="1">
    <citation type="submission" date="2017-09" db="EMBL/GenBank/DDBJ databases">
        <authorList>
            <person name="Ehlers B."/>
            <person name="Leendertz F.H."/>
        </authorList>
    </citation>
    <scope>NUCLEOTIDE SEQUENCE [LARGE SCALE GENOMIC DNA]</scope>
    <source>
        <strain evidence="6 7">USBA 140</strain>
    </source>
</reference>
<dbReference type="Gene3D" id="1.10.30.40">
    <property type="entry name" value="Ethanolamine ammonia-lyase light chain (EutC), N-terminal domain"/>
    <property type="match status" value="1"/>
</dbReference>
<feature type="binding site" evidence="5">
    <location>
        <position position="202"/>
    </location>
    <ligand>
        <name>adenosylcob(III)alamin</name>
        <dbReference type="ChEBI" id="CHEBI:18408"/>
    </ligand>
</feature>
<organism evidence="6 7">
    <name type="scientific">Caenispirillum bisanense</name>
    <dbReference type="NCBI Taxonomy" id="414052"/>
    <lineage>
        <taxon>Bacteria</taxon>
        <taxon>Pseudomonadati</taxon>
        <taxon>Pseudomonadota</taxon>
        <taxon>Alphaproteobacteria</taxon>
        <taxon>Rhodospirillales</taxon>
        <taxon>Novispirillaceae</taxon>
        <taxon>Caenispirillum</taxon>
    </lineage>
</organism>
<keyword evidence="4 5" id="KW-1283">Bacterial microcompartment</keyword>
<evidence type="ECO:0000256" key="2">
    <source>
        <dbReference type="ARBA" id="ARBA00023239"/>
    </source>
</evidence>
<dbReference type="GO" id="GO:0009350">
    <property type="term" value="C:ethanolamine ammonia-lyase complex"/>
    <property type="evidence" value="ECO:0007669"/>
    <property type="project" value="UniProtKB-UniRule"/>
</dbReference>
<dbReference type="GO" id="GO:0006520">
    <property type="term" value="P:amino acid metabolic process"/>
    <property type="evidence" value="ECO:0007669"/>
    <property type="project" value="InterPro"/>
</dbReference>
<dbReference type="InterPro" id="IPR042251">
    <property type="entry name" value="EutC_C"/>
</dbReference>
<dbReference type="HAMAP" id="MF_00601">
    <property type="entry name" value="EutC"/>
    <property type="match status" value="1"/>
</dbReference>
<dbReference type="InterPro" id="IPR009246">
    <property type="entry name" value="EutC"/>
</dbReference>
<comment type="pathway">
    <text evidence="5">Amine and polyamine degradation; ethanolamine degradation.</text>
</comment>
<evidence type="ECO:0000313" key="6">
    <source>
        <dbReference type="EMBL" id="SOD90951.1"/>
    </source>
</evidence>
<evidence type="ECO:0000256" key="3">
    <source>
        <dbReference type="ARBA" id="ARBA00023285"/>
    </source>
</evidence>
<protein>
    <recommendedName>
        <fullName evidence="5">Ethanolamine ammonia-lyase small subunit</fullName>
        <shortName evidence="5">EAL small subunit</shortName>
        <ecNumber evidence="5">4.3.1.7</ecNumber>
    </recommendedName>
</protein>
<dbReference type="RefSeq" id="WP_097277593.1">
    <property type="nucleotide sequence ID" value="NZ_OCNJ01000001.1"/>
</dbReference>
<dbReference type="Proteomes" id="UP000219621">
    <property type="component" value="Unassembled WGS sequence"/>
</dbReference>
<keyword evidence="3 5" id="KW-0170">Cobalt</keyword>
<dbReference type="InterPro" id="IPR042255">
    <property type="entry name" value="EutC_N"/>
</dbReference>
<keyword evidence="1 5" id="KW-0846">Cobalamin</keyword>
<dbReference type="Pfam" id="PF05985">
    <property type="entry name" value="EutC"/>
    <property type="match status" value="1"/>
</dbReference>
<dbReference type="NCBIfam" id="NF003971">
    <property type="entry name" value="PRK05465.1"/>
    <property type="match status" value="1"/>
</dbReference>